<dbReference type="Pfam" id="PF18895">
    <property type="entry name" value="T4SS_pilin"/>
    <property type="match status" value="1"/>
</dbReference>
<evidence type="ECO:0000256" key="1">
    <source>
        <dbReference type="SAM" id="Phobius"/>
    </source>
</evidence>
<organism evidence="3 4">
    <name type="scientific">Candidatus Brennerbacteria bacterium RIFOXYD1_FULL_41_16</name>
    <dbReference type="NCBI Taxonomy" id="1797529"/>
    <lineage>
        <taxon>Bacteria</taxon>
        <taxon>Candidatus Brenneribacteriota</taxon>
    </lineage>
</organism>
<sequence>MKKILGFSLLALVLALPVSAEFINVTTVQQLEDKIYQVFNVVFTFLIIMAVAFIIYAGFKYVTAAGKQETVQEANRMIIFAAAGVLIAIFAKAIPAVVSNILQ</sequence>
<gene>
    <name evidence="3" type="ORF">A2570_01270</name>
</gene>
<evidence type="ECO:0000256" key="2">
    <source>
        <dbReference type="SAM" id="SignalP"/>
    </source>
</evidence>
<evidence type="ECO:0000313" key="4">
    <source>
        <dbReference type="Proteomes" id="UP000178570"/>
    </source>
</evidence>
<evidence type="ECO:0000313" key="3">
    <source>
        <dbReference type="EMBL" id="OGY40744.1"/>
    </source>
</evidence>
<keyword evidence="2" id="KW-0732">Signal</keyword>
<protein>
    <recommendedName>
        <fullName evidence="5">DUF4134 domain-containing protein</fullName>
    </recommendedName>
</protein>
<dbReference type="Proteomes" id="UP000178570">
    <property type="component" value="Unassembled WGS sequence"/>
</dbReference>
<feature type="transmembrane region" description="Helical" evidence="1">
    <location>
        <begin position="36"/>
        <end position="57"/>
    </location>
</feature>
<dbReference type="AlphaFoldDB" id="A0A1G1XLF0"/>
<keyword evidence="1" id="KW-0472">Membrane</keyword>
<proteinExistence type="predicted"/>
<feature type="chain" id="PRO_5009581331" description="DUF4134 domain-containing protein" evidence="2">
    <location>
        <begin position="21"/>
        <end position="103"/>
    </location>
</feature>
<name>A0A1G1XLF0_9BACT</name>
<dbReference type="InterPro" id="IPR043993">
    <property type="entry name" value="T4SS_pilin"/>
</dbReference>
<feature type="transmembrane region" description="Helical" evidence="1">
    <location>
        <begin position="78"/>
        <end position="98"/>
    </location>
</feature>
<keyword evidence="1" id="KW-1133">Transmembrane helix</keyword>
<feature type="signal peptide" evidence="2">
    <location>
        <begin position="1"/>
        <end position="20"/>
    </location>
</feature>
<dbReference type="EMBL" id="MHHY01000006">
    <property type="protein sequence ID" value="OGY40744.1"/>
    <property type="molecule type" value="Genomic_DNA"/>
</dbReference>
<keyword evidence="1" id="KW-0812">Transmembrane</keyword>
<comment type="caution">
    <text evidence="3">The sequence shown here is derived from an EMBL/GenBank/DDBJ whole genome shotgun (WGS) entry which is preliminary data.</text>
</comment>
<accession>A0A1G1XLF0</accession>
<reference evidence="3 4" key="1">
    <citation type="journal article" date="2016" name="Nat. Commun.">
        <title>Thousands of microbial genomes shed light on interconnected biogeochemical processes in an aquifer system.</title>
        <authorList>
            <person name="Anantharaman K."/>
            <person name="Brown C.T."/>
            <person name="Hug L.A."/>
            <person name="Sharon I."/>
            <person name="Castelle C.J."/>
            <person name="Probst A.J."/>
            <person name="Thomas B.C."/>
            <person name="Singh A."/>
            <person name="Wilkins M.J."/>
            <person name="Karaoz U."/>
            <person name="Brodie E.L."/>
            <person name="Williams K.H."/>
            <person name="Hubbard S.S."/>
            <person name="Banfield J.F."/>
        </authorList>
    </citation>
    <scope>NUCLEOTIDE SEQUENCE [LARGE SCALE GENOMIC DNA]</scope>
</reference>
<evidence type="ECO:0008006" key="5">
    <source>
        <dbReference type="Google" id="ProtNLM"/>
    </source>
</evidence>